<gene>
    <name evidence="1" type="ORF">WN51_03399</name>
</gene>
<dbReference type="PANTHER" id="PTHR21364">
    <property type="entry name" value="GENERAL ODORANT-BINDING PROTEIN 19A"/>
    <property type="match status" value="1"/>
</dbReference>
<dbReference type="Pfam" id="PF01395">
    <property type="entry name" value="PBP_GOBP"/>
    <property type="match status" value="1"/>
</dbReference>
<dbReference type="Proteomes" id="UP000053105">
    <property type="component" value="Unassembled WGS sequence"/>
</dbReference>
<keyword evidence="2" id="KW-1185">Reference proteome</keyword>
<dbReference type="GO" id="GO:0005549">
    <property type="term" value="F:odorant binding"/>
    <property type="evidence" value="ECO:0007669"/>
    <property type="project" value="InterPro"/>
</dbReference>
<dbReference type="OrthoDB" id="5978988at2759"/>
<dbReference type="InterPro" id="IPR036728">
    <property type="entry name" value="PBP_GOBP_sf"/>
</dbReference>
<evidence type="ECO:0000313" key="2">
    <source>
        <dbReference type="Proteomes" id="UP000053105"/>
    </source>
</evidence>
<dbReference type="SUPFAM" id="SSF47565">
    <property type="entry name" value="Insect pheromone/odorant-binding proteins"/>
    <property type="match status" value="1"/>
</dbReference>
<dbReference type="EMBL" id="KQ435850">
    <property type="protein sequence ID" value="KOX70970.1"/>
    <property type="molecule type" value="Genomic_DNA"/>
</dbReference>
<organism evidence="1 2">
    <name type="scientific">Melipona quadrifasciata</name>
    <dbReference type="NCBI Taxonomy" id="166423"/>
    <lineage>
        <taxon>Eukaryota</taxon>
        <taxon>Metazoa</taxon>
        <taxon>Ecdysozoa</taxon>
        <taxon>Arthropoda</taxon>
        <taxon>Hexapoda</taxon>
        <taxon>Insecta</taxon>
        <taxon>Pterygota</taxon>
        <taxon>Neoptera</taxon>
        <taxon>Endopterygota</taxon>
        <taxon>Hymenoptera</taxon>
        <taxon>Apocrita</taxon>
        <taxon>Aculeata</taxon>
        <taxon>Apoidea</taxon>
        <taxon>Anthophila</taxon>
        <taxon>Apidae</taxon>
        <taxon>Melipona</taxon>
    </lineage>
</organism>
<reference evidence="1 2" key="1">
    <citation type="submission" date="2015-07" db="EMBL/GenBank/DDBJ databases">
        <title>The genome of Melipona quadrifasciata.</title>
        <authorList>
            <person name="Pan H."/>
            <person name="Kapheim K."/>
        </authorList>
    </citation>
    <scope>NUCLEOTIDE SEQUENCE [LARGE SCALE GENOMIC DNA]</scope>
    <source>
        <strain evidence="1">0111107301</strain>
        <tissue evidence="1">Whole body</tissue>
    </source>
</reference>
<evidence type="ECO:0000313" key="1">
    <source>
        <dbReference type="EMBL" id="KOX70970.1"/>
    </source>
</evidence>
<accession>A0A0M8ZTR1</accession>
<dbReference type="CDD" id="cd23992">
    <property type="entry name" value="PBP_GOBP"/>
    <property type="match status" value="1"/>
</dbReference>
<sequence>METLELSFCHKQEIKSNQIYKTQEVTFGEKDGSNISRSVQETFSYGLSQLLYPIHTLALRQKNIFSQSFFRTFHNNNKNSVVPLLNVYHTQTQIKSCRASDRDEKIFRNDIKGTVEISGLYDKEINKLSTSMNWLRTAELVIELVIIILNNIELVIELVIIILNNIELVIELSCRLDLSTMSPQKGRSSAKDESLMTETKIVRQIKYRLIDFTRSPDWVPPEIFDMVADDKARCMSEHGTTQAQIDEVDKGILKDDPSITCYMYCLLETFSLVDEEADIDTDMMMGLLPDNLQARAQEIIPKCTPTPGSDNCNKIFNLAKCVQSAAPDRYFPALEECFPQLEIFWFKANESATGKSEQNNYFTETDPFFGVRLNYSIAEASKYWLPVDVTLQQSTTKKLVPHFKTNTAPVLRLLGGSVHVHRLARGDNEVPKNSGKALNYPDIPTFVR</sequence>
<protein>
    <submittedName>
        <fullName evidence="1">Pheromone-binding protein-related protein 3</fullName>
    </submittedName>
</protein>
<proteinExistence type="predicted"/>
<dbReference type="InterPro" id="IPR006170">
    <property type="entry name" value="PBP/GOBP"/>
</dbReference>
<dbReference type="Gene3D" id="1.10.238.20">
    <property type="entry name" value="Pheromone/general odorant binding protein domain"/>
    <property type="match status" value="1"/>
</dbReference>
<dbReference type="PANTHER" id="PTHR21364:SF2">
    <property type="entry name" value="GENERAL ODORANT-BINDING PROTEIN 19A"/>
    <property type="match status" value="1"/>
</dbReference>
<name>A0A0M8ZTR1_9HYME</name>
<dbReference type="AlphaFoldDB" id="A0A0M8ZTR1"/>
<dbReference type="SMART" id="SM00708">
    <property type="entry name" value="PhBP"/>
    <property type="match status" value="1"/>
</dbReference>